<evidence type="ECO:0000256" key="1">
    <source>
        <dbReference type="SAM" id="MobiDB-lite"/>
    </source>
</evidence>
<feature type="non-terminal residue" evidence="2">
    <location>
        <position position="1"/>
    </location>
</feature>
<dbReference type="VEuPathDB" id="FungiDB:SPRG_17676"/>
<dbReference type="RefSeq" id="XP_012212451.1">
    <property type="nucleotide sequence ID" value="XM_012357061.1"/>
</dbReference>
<dbReference type="AlphaFoldDB" id="A0A067BRA1"/>
<feature type="compositionally biased region" description="Low complexity" evidence="1">
    <location>
        <begin position="9"/>
        <end position="27"/>
    </location>
</feature>
<name>A0A067BRA1_SAPPC</name>
<reference evidence="2 3" key="1">
    <citation type="journal article" date="2013" name="PLoS Genet.">
        <title>Distinctive expansion of potential virulence genes in the genome of the oomycete fish pathogen Saprolegnia parasitica.</title>
        <authorList>
            <person name="Jiang R.H."/>
            <person name="de Bruijn I."/>
            <person name="Haas B.J."/>
            <person name="Belmonte R."/>
            <person name="Lobach L."/>
            <person name="Christie J."/>
            <person name="van den Ackerveken G."/>
            <person name="Bottin A."/>
            <person name="Bulone V."/>
            <person name="Diaz-Moreno S.M."/>
            <person name="Dumas B."/>
            <person name="Fan L."/>
            <person name="Gaulin E."/>
            <person name="Govers F."/>
            <person name="Grenville-Briggs L.J."/>
            <person name="Horner N.R."/>
            <person name="Levin J.Z."/>
            <person name="Mammella M."/>
            <person name="Meijer H.J."/>
            <person name="Morris P."/>
            <person name="Nusbaum C."/>
            <person name="Oome S."/>
            <person name="Phillips A.J."/>
            <person name="van Rooyen D."/>
            <person name="Rzeszutek E."/>
            <person name="Saraiva M."/>
            <person name="Secombes C.J."/>
            <person name="Seidl M.F."/>
            <person name="Snel B."/>
            <person name="Stassen J.H."/>
            <person name="Sykes S."/>
            <person name="Tripathy S."/>
            <person name="van den Berg H."/>
            <person name="Vega-Arreguin J.C."/>
            <person name="Wawra S."/>
            <person name="Young S.K."/>
            <person name="Zeng Q."/>
            <person name="Dieguez-Uribeondo J."/>
            <person name="Russ C."/>
            <person name="Tyler B.M."/>
            <person name="van West P."/>
        </authorList>
    </citation>
    <scope>NUCLEOTIDE SEQUENCE [LARGE SCALE GENOMIC DNA]</scope>
    <source>
        <strain evidence="2 3">CBS 223.65</strain>
    </source>
</reference>
<gene>
    <name evidence="2" type="ORF">SPRG_17676</name>
</gene>
<proteinExistence type="predicted"/>
<evidence type="ECO:0000313" key="3">
    <source>
        <dbReference type="Proteomes" id="UP000030745"/>
    </source>
</evidence>
<protein>
    <submittedName>
        <fullName evidence="2">Uncharacterized protein</fullName>
    </submittedName>
</protein>
<evidence type="ECO:0000313" key="2">
    <source>
        <dbReference type="EMBL" id="KDO16841.1"/>
    </source>
</evidence>
<dbReference type="EMBL" id="KK583902">
    <property type="protein sequence ID" value="KDO16841.1"/>
    <property type="molecule type" value="Genomic_DNA"/>
</dbReference>
<keyword evidence="3" id="KW-1185">Reference proteome</keyword>
<organism evidence="2 3">
    <name type="scientific">Saprolegnia parasitica (strain CBS 223.65)</name>
    <dbReference type="NCBI Taxonomy" id="695850"/>
    <lineage>
        <taxon>Eukaryota</taxon>
        <taxon>Sar</taxon>
        <taxon>Stramenopiles</taxon>
        <taxon>Oomycota</taxon>
        <taxon>Saprolegniomycetes</taxon>
        <taxon>Saprolegniales</taxon>
        <taxon>Saprolegniaceae</taxon>
        <taxon>Saprolegnia</taxon>
    </lineage>
</organism>
<dbReference type="Proteomes" id="UP000030745">
    <property type="component" value="Unassembled WGS sequence"/>
</dbReference>
<dbReference type="GeneID" id="24139207"/>
<accession>A0A067BRA1</accession>
<feature type="region of interest" description="Disordered" evidence="1">
    <location>
        <begin position="8"/>
        <end position="51"/>
    </location>
</feature>
<feature type="compositionally biased region" description="Basic and acidic residues" evidence="1">
    <location>
        <begin position="34"/>
        <end position="51"/>
    </location>
</feature>
<sequence length="80" mass="8273">IVTIAVAYGPSDSSSGSSTTPVTTTDTQPNAQGHDTRPNDDVLAHTSTSEHHKGIRVDCKHTCTLHGLVFTALALAASMA</sequence>
<dbReference type="KEGG" id="spar:SPRG_17676"/>